<organism evidence="6 7">
    <name type="scientific">Klebsiella pneumoniae</name>
    <dbReference type="NCBI Taxonomy" id="573"/>
    <lineage>
        <taxon>Bacteria</taxon>
        <taxon>Pseudomonadati</taxon>
        <taxon>Pseudomonadota</taxon>
        <taxon>Gammaproteobacteria</taxon>
        <taxon>Enterobacterales</taxon>
        <taxon>Enterobacteriaceae</taxon>
        <taxon>Klebsiella/Raoultella group</taxon>
        <taxon>Klebsiella</taxon>
        <taxon>Klebsiella pneumoniae complex</taxon>
    </lineage>
</organism>
<keyword evidence="2 6" id="KW-0378">Hydrolase</keyword>
<evidence type="ECO:0000256" key="1">
    <source>
        <dbReference type="ARBA" id="ARBA00022741"/>
    </source>
</evidence>
<evidence type="ECO:0000256" key="3">
    <source>
        <dbReference type="ARBA" id="ARBA00022806"/>
    </source>
</evidence>
<dbReference type="GO" id="GO:0003676">
    <property type="term" value="F:nucleic acid binding"/>
    <property type="evidence" value="ECO:0007669"/>
    <property type="project" value="InterPro"/>
</dbReference>
<evidence type="ECO:0000313" key="6">
    <source>
        <dbReference type="EMBL" id="STT86156.1"/>
    </source>
</evidence>
<dbReference type="EC" id="3.6.4.13" evidence="6"/>
<accession>A0A377XS79</accession>
<keyword evidence="1" id="KW-0547">Nucleotide-binding</keyword>
<dbReference type="GO" id="GO:0005524">
    <property type="term" value="F:ATP binding"/>
    <property type="evidence" value="ECO:0007669"/>
    <property type="project" value="UniProtKB-KW"/>
</dbReference>
<reference evidence="6 7" key="1">
    <citation type="submission" date="2018-06" db="EMBL/GenBank/DDBJ databases">
        <authorList>
            <consortium name="Pathogen Informatics"/>
            <person name="Doyle S."/>
        </authorList>
    </citation>
    <scope>NUCLEOTIDE SEQUENCE [LARGE SCALE GENOMIC DNA]</scope>
    <source>
        <strain evidence="6 7">NCTC5047</strain>
    </source>
</reference>
<dbReference type="InterPro" id="IPR014001">
    <property type="entry name" value="Helicase_ATP-bd"/>
</dbReference>
<name>A0A377XS79_KLEPN</name>
<evidence type="ECO:0000313" key="7">
    <source>
        <dbReference type="Proteomes" id="UP000254340"/>
    </source>
</evidence>
<evidence type="ECO:0000256" key="2">
    <source>
        <dbReference type="ARBA" id="ARBA00022801"/>
    </source>
</evidence>
<keyword evidence="3 6" id="KW-0347">Helicase</keyword>
<evidence type="ECO:0000256" key="4">
    <source>
        <dbReference type="ARBA" id="ARBA00022840"/>
    </source>
</evidence>
<dbReference type="SUPFAM" id="SSF52540">
    <property type="entry name" value="P-loop containing nucleoside triphosphate hydrolases"/>
    <property type="match status" value="1"/>
</dbReference>
<dbReference type="PANTHER" id="PTHR47959:SF1">
    <property type="entry name" value="ATP-DEPENDENT RNA HELICASE DBPA"/>
    <property type="match status" value="1"/>
</dbReference>
<sequence length="108" mass="11975">MRVQAKTGSGKTAAFGLGLLQHIDPARFETQSLVLCPTRELADQVAGELRRLARCLPNIKILMLCGGQPFGAQRDSLQHAPHIIVATRAVCSIICRRERSPLMRCRPW</sequence>
<gene>
    <name evidence="6" type="primary">dbpA_1</name>
    <name evidence="6" type="ORF">NCTC5047_07252</name>
</gene>
<proteinExistence type="predicted"/>
<protein>
    <submittedName>
        <fullName evidence="6">ATP-dependent RNA helicase DbpA</fullName>
        <ecNumber evidence="6">3.6.4.13</ecNumber>
    </submittedName>
</protein>
<dbReference type="Gene3D" id="3.40.50.300">
    <property type="entry name" value="P-loop containing nucleotide triphosphate hydrolases"/>
    <property type="match status" value="1"/>
</dbReference>
<dbReference type="Proteomes" id="UP000254340">
    <property type="component" value="Unassembled WGS sequence"/>
</dbReference>
<dbReference type="PANTHER" id="PTHR47959">
    <property type="entry name" value="ATP-DEPENDENT RNA HELICASE RHLE-RELATED"/>
    <property type="match status" value="1"/>
</dbReference>
<dbReference type="PROSITE" id="PS51192">
    <property type="entry name" value="HELICASE_ATP_BIND_1"/>
    <property type="match status" value="1"/>
</dbReference>
<evidence type="ECO:0000259" key="5">
    <source>
        <dbReference type="PROSITE" id="PS51192"/>
    </source>
</evidence>
<keyword evidence="4" id="KW-0067">ATP-binding</keyword>
<dbReference type="InterPro" id="IPR050079">
    <property type="entry name" value="DEAD_box_RNA_helicase"/>
</dbReference>
<dbReference type="InterPro" id="IPR027417">
    <property type="entry name" value="P-loop_NTPase"/>
</dbReference>
<dbReference type="Pfam" id="PF00270">
    <property type="entry name" value="DEAD"/>
    <property type="match status" value="1"/>
</dbReference>
<dbReference type="AlphaFoldDB" id="A0A377XS79"/>
<dbReference type="InterPro" id="IPR011545">
    <property type="entry name" value="DEAD/DEAH_box_helicase_dom"/>
</dbReference>
<dbReference type="GO" id="GO:0005829">
    <property type="term" value="C:cytosol"/>
    <property type="evidence" value="ECO:0007669"/>
    <property type="project" value="TreeGrafter"/>
</dbReference>
<dbReference type="EMBL" id="UGLH01000006">
    <property type="protein sequence ID" value="STT86156.1"/>
    <property type="molecule type" value="Genomic_DNA"/>
</dbReference>
<dbReference type="GO" id="GO:0003724">
    <property type="term" value="F:RNA helicase activity"/>
    <property type="evidence" value="ECO:0007669"/>
    <property type="project" value="UniProtKB-EC"/>
</dbReference>
<dbReference type="GO" id="GO:0016787">
    <property type="term" value="F:hydrolase activity"/>
    <property type="evidence" value="ECO:0007669"/>
    <property type="project" value="UniProtKB-KW"/>
</dbReference>
<feature type="domain" description="Helicase ATP-binding" evidence="5">
    <location>
        <begin position="1"/>
        <end position="108"/>
    </location>
</feature>